<dbReference type="Proteomes" id="UP000824469">
    <property type="component" value="Unassembled WGS sequence"/>
</dbReference>
<accession>A0AA38C207</accession>
<evidence type="ECO:0000313" key="2">
    <source>
        <dbReference type="Proteomes" id="UP000824469"/>
    </source>
</evidence>
<feature type="non-terminal residue" evidence="1">
    <location>
        <position position="1"/>
    </location>
</feature>
<protein>
    <submittedName>
        <fullName evidence="1">Uncharacterized protein</fullName>
    </submittedName>
</protein>
<evidence type="ECO:0000313" key="1">
    <source>
        <dbReference type="EMBL" id="KAH9293196.1"/>
    </source>
</evidence>
<name>A0AA38C207_TAXCH</name>
<dbReference type="AlphaFoldDB" id="A0AA38C207"/>
<proteinExistence type="predicted"/>
<gene>
    <name evidence="1" type="ORF">KI387_041602</name>
</gene>
<dbReference type="EMBL" id="JAHRHJ020001477">
    <property type="protein sequence ID" value="KAH9293196.1"/>
    <property type="molecule type" value="Genomic_DNA"/>
</dbReference>
<keyword evidence="2" id="KW-1185">Reference proteome</keyword>
<reference evidence="1 2" key="1">
    <citation type="journal article" date="2021" name="Nat. Plants">
        <title>The Taxus genome provides insights into paclitaxel biosynthesis.</title>
        <authorList>
            <person name="Xiong X."/>
            <person name="Gou J."/>
            <person name="Liao Q."/>
            <person name="Li Y."/>
            <person name="Zhou Q."/>
            <person name="Bi G."/>
            <person name="Li C."/>
            <person name="Du R."/>
            <person name="Wang X."/>
            <person name="Sun T."/>
            <person name="Guo L."/>
            <person name="Liang H."/>
            <person name="Lu P."/>
            <person name="Wu Y."/>
            <person name="Zhang Z."/>
            <person name="Ro D.K."/>
            <person name="Shang Y."/>
            <person name="Huang S."/>
            <person name="Yan J."/>
        </authorList>
    </citation>
    <scope>NUCLEOTIDE SEQUENCE [LARGE SCALE GENOMIC DNA]</scope>
    <source>
        <strain evidence="1">Ta-2019</strain>
    </source>
</reference>
<organism evidence="1 2">
    <name type="scientific">Taxus chinensis</name>
    <name type="common">Chinese yew</name>
    <name type="synonym">Taxus wallichiana var. chinensis</name>
    <dbReference type="NCBI Taxonomy" id="29808"/>
    <lineage>
        <taxon>Eukaryota</taxon>
        <taxon>Viridiplantae</taxon>
        <taxon>Streptophyta</taxon>
        <taxon>Embryophyta</taxon>
        <taxon>Tracheophyta</taxon>
        <taxon>Spermatophyta</taxon>
        <taxon>Pinopsida</taxon>
        <taxon>Pinidae</taxon>
        <taxon>Conifers II</taxon>
        <taxon>Cupressales</taxon>
        <taxon>Taxaceae</taxon>
        <taxon>Taxus</taxon>
    </lineage>
</organism>
<sequence length="99" mass="10782">FCRPDVAWVGVDPQNHVVQAASVERRTDFLLGGPRGRFGCMQQLQGLEVNLYKKTSGLQRELSVKTAAGRSQGTVGAEPDVLVARDHSHDLLLQNLATV</sequence>
<feature type="non-terminal residue" evidence="1">
    <location>
        <position position="99"/>
    </location>
</feature>
<comment type="caution">
    <text evidence="1">The sequence shown here is derived from an EMBL/GenBank/DDBJ whole genome shotgun (WGS) entry which is preliminary data.</text>
</comment>